<keyword evidence="1" id="KW-0732">Signal</keyword>
<feature type="signal peptide" evidence="1">
    <location>
        <begin position="1"/>
        <end position="18"/>
    </location>
</feature>
<evidence type="ECO:0008006" key="4">
    <source>
        <dbReference type="Google" id="ProtNLM"/>
    </source>
</evidence>
<organism evidence="2 3">
    <name type="scientific">Mycena chlorophos</name>
    <name type="common">Agaric fungus</name>
    <name type="synonym">Agaricus chlorophos</name>
    <dbReference type="NCBI Taxonomy" id="658473"/>
    <lineage>
        <taxon>Eukaryota</taxon>
        <taxon>Fungi</taxon>
        <taxon>Dikarya</taxon>
        <taxon>Basidiomycota</taxon>
        <taxon>Agaricomycotina</taxon>
        <taxon>Agaricomycetes</taxon>
        <taxon>Agaricomycetidae</taxon>
        <taxon>Agaricales</taxon>
        <taxon>Marasmiineae</taxon>
        <taxon>Mycenaceae</taxon>
        <taxon>Mycena</taxon>
    </lineage>
</organism>
<name>A0ABQ0LBV1_MYCCL</name>
<dbReference type="EMBL" id="DF844704">
    <property type="protein sequence ID" value="GAT48599.1"/>
    <property type="molecule type" value="Genomic_DNA"/>
</dbReference>
<evidence type="ECO:0000313" key="3">
    <source>
        <dbReference type="Proteomes" id="UP000815677"/>
    </source>
</evidence>
<proteinExistence type="predicted"/>
<accession>A0ABQ0LBV1</accession>
<gene>
    <name evidence="2" type="ORF">MCHLO_05981</name>
</gene>
<dbReference type="Proteomes" id="UP000815677">
    <property type="component" value="Unassembled WGS sequence"/>
</dbReference>
<sequence length="234" mass="24677">MHFTLIPITLALALPAFASPVVETVEKRAAVDFLNPTDGGGSWLDMAAPPLGEPLNVVVSGLSSPELLDLSSGVFLKYAEAIGFDTECLGLHLGGPQSANLGDGRGYVNQTEELRESYGVDGSIGTCLETLEGGNHFRVFPQAGTNAIFLAVSQEQDLENSHNIVPNGYVLGRDALVAGAVGKKTYFDLLEFKTYTFETTAVNMTGLLAPGSEGINHGIAQDGIITLLTVNYTS</sequence>
<evidence type="ECO:0000256" key="1">
    <source>
        <dbReference type="SAM" id="SignalP"/>
    </source>
</evidence>
<feature type="chain" id="PRO_5046297496" description="Secreted protein" evidence="1">
    <location>
        <begin position="19"/>
        <end position="234"/>
    </location>
</feature>
<reference evidence="2" key="1">
    <citation type="submission" date="2014-09" db="EMBL/GenBank/DDBJ databases">
        <title>Genome sequence of the luminous mushroom Mycena chlorophos for searching fungal bioluminescence genes.</title>
        <authorList>
            <person name="Tanaka Y."/>
            <person name="Kasuga D."/>
            <person name="Oba Y."/>
            <person name="Hase S."/>
            <person name="Sato K."/>
            <person name="Oba Y."/>
            <person name="Sakakibara Y."/>
        </authorList>
    </citation>
    <scope>NUCLEOTIDE SEQUENCE</scope>
</reference>
<protein>
    <recommendedName>
        <fullName evidence="4">Secreted protein</fullName>
    </recommendedName>
</protein>
<keyword evidence="3" id="KW-1185">Reference proteome</keyword>
<evidence type="ECO:0000313" key="2">
    <source>
        <dbReference type="EMBL" id="GAT48599.1"/>
    </source>
</evidence>